<evidence type="ECO:0000313" key="3">
    <source>
        <dbReference type="Proteomes" id="UP001221413"/>
    </source>
</evidence>
<feature type="domain" description="Phosphatidate phosphatase APP1 catalytic" evidence="1">
    <location>
        <begin position="184"/>
        <end position="336"/>
    </location>
</feature>
<organism evidence="2 3">
    <name type="scientific">Drechslerella dactyloides</name>
    <name type="common">Nematode-trapping fungus</name>
    <name type="synonym">Arthrobotrys dactyloides</name>
    <dbReference type="NCBI Taxonomy" id="74499"/>
    <lineage>
        <taxon>Eukaryota</taxon>
        <taxon>Fungi</taxon>
        <taxon>Dikarya</taxon>
        <taxon>Ascomycota</taxon>
        <taxon>Pezizomycotina</taxon>
        <taxon>Orbiliomycetes</taxon>
        <taxon>Orbiliales</taxon>
        <taxon>Orbiliaceae</taxon>
        <taxon>Drechslerella</taxon>
    </lineage>
</organism>
<accession>A0AAD6NKE0</accession>
<gene>
    <name evidence="2" type="ORF">Dda_3488</name>
</gene>
<dbReference type="GO" id="GO:0008195">
    <property type="term" value="F:phosphatidate phosphatase activity"/>
    <property type="evidence" value="ECO:0007669"/>
    <property type="project" value="InterPro"/>
</dbReference>
<sequence>MHNRLSISRPPGAGDDSWQDLWNRLTSNVGLGFLNWPSNVDDDDLIWLHATTAFRQNGQLWTEFNASFFHEDSGKHPSNFVAEVAGIIGLGDDDEETRELITERAKLFLRKTVVGRKLNVKVDKGGVVPLPASGSSGISAKEAPVPFEELPKPNELVKLSAILPPKFKTGPVTTDMKIVEPEGWAVISDIDDTIKVTDTLSMKDLLVHTFAEEPRSTPGFPDFYRHLDQVLDQPAWFYLSASPYNLYPFLLTFLRTHYPYGQPILRDMSWMSVAGLLASVSTGTQEYKTAEIKRLIGQWLPNRKYICVGDSTQTDPESYAEMYKAFPGAIKAIWIRLVTGVNETEEAQKNSAERFKKAFDGVSREIWKTFHDVSELAGLAEGLKL</sequence>
<proteinExistence type="predicted"/>
<dbReference type="InterPro" id="IPR019236">
    <property type="entry name" value="APP1_cat"/>
</dbReference>
<dbReference type="EMBL" id="JAQGDS010000003">
    <property type="protein sequence ID" value="KAJ6262676.1"/>
    <property type="molecule type" value="Genomic_DNA"/>
</dbReference>
<dbReference type="AlphaFoldDB" id="A0AAD6NKE0"/>
<evidence type="ECO:0000259" key="1">
    <source>
        <dbReference type="Pfam" id="PF09949"/>
    </source>
</evidence>
<dbReference type="Proteomes" id="UP001221413">
    <property type="component" value="Unassembled WGS sequence"/>
</dbReference>
<reference evidence="2" key="1">
    <citation type="submission" date="2023-01" db="EMBL/GenBank/DDBJ databases">
        <title>The chitinases involved in constricting ring structure development in the nematode-trapping fungus Drechslerella dactyloides.</title>
        <authorList>
            <person name="Wang R."/>
            <person name="Zhang L."/>
            <person name="Tang P."/>
            <person name="Li S."/>
            <person name="Liang L."/>
        </authorList>
    </citation>
    <scope>NUCLEOTIDE SEQUENCE</scope>
    <source>
        <strain evidence="2">YMF1.00031</strain>
    </source>
</reference>
<comment type="caution">
    <text evidence="2">The sequence shown here is derived from an EMBL/GenBank/DDBJ whole genome shotgun (WGS) entry which is preliminary data.</text>
</comment>
<evidence type="ECO:0000313" key="2">
    <source>
        <dbReference type="EMBL" id="KAJ6262676.1"/>
    </source>
</evidence>
<keyword evidence="3" id="KW-1185">Reference proteome</keyword>
<dbReference type="InterPro" id="IPR052935">
    <property type="entry name" value="Mg2+_PAP"/>
</dbReference>
<dbReference type="Pfam" id="PF09949">
    <property type="entry name" value="APP1_cat"/>
    <property type="match status" value="1"/>
</dbReference>
<dbReference type="GO" id="GO:0030479">
    <property type="term" value="C:actin cortical patch"/>
    <property type="evidence" value="ECO:0007669"/>
    <property type="project" value="TreeGrafter"/>
</dbReference>
<dbReference type="PANTHER" id="PTHR28208:SF1">
    <property type="entry name" value="FILAMENT ORGANIZATION PROTEIN APP1-LIKE, PUTATIVE (AFU_ORTHOLOGUE AFUA_1G06650)-RELATED"/>
    <property type="match status" value="1"/>
</dbReference>
<protein>
    <recommendedName>
        <fullName evidence="1">Phosphatidate phosphatase APP1 catalytic domain-containing protein</fullName>
    </recommendedName>
</protein>
<name>A0AAD6NKE0_DREDA</name>
<dbReference type="PANTHER" id="PTHR28208">
    <property type="entry name" value="PHOSPHATIDATE PHOSPHATASE APP1"/>
    <property type="match status" value="1"/>
</dbReference>